<accession>A0A844H2X8</accession>
<dbReference type="Pfam" id="PF12890">
    <property type="entry name" value="DHOase"/>
    <property type="match status" value="1"/>
</dbReference>
<gene>
    <name evidence="3" type="ORF">GGC33_17450</name>
</gene>
<comment type="caution">
    <text evidence="3">The sequence shown here is derived from an EMBL/GenBank/DDBJ whole genome shotgun (WGS) entry which is preliminary data.</text>
</comment>
<feature type="domain" description="Dihydroorotase catalytic" evidence="2">
    <location>
        <begin position="55"/>
        <end position="218"/>
    </location>
</feature>
<dbReference type="GO" id="GO:0004151">
    <property type="term" value="F:dihydroorotase activity"/>
    <property type="evidence" value="ECO:0007669"/>
    <property type="project" value="UniProtKB-EC"/>
</dbReference>
<evidence type="ECO:0000256" key="1">
    <source>
        <dbReference type="ARBA" id="ARBA00022975"/>
    </source>
</evidence>
<sequence>MNQTLLFQQIRILDPVSGFDQVTDILIDDNKIQEISPKIELTDDSAKIIDGNGLILAPALVDLFCHSGEPGYEERETLQTLNASAKAGGVSRVAILPNTLPVVDNPNTVTWIQNKTKSLETNFDCWGSLTKNLEGNTIAELADLAESGVVGFTDNRPHSNLQLVRKLLEYAQPFHLPIALCPTNLQLKGKGVVRECRTSIRLGLIGNPEIAETVAIASLLEIVALTKTPIHLMNISTARGVDLIKRAKEEQLPVTGSVNWHHLILNIETIASYNPHLRFDPPLGTEIDRLGLLEGIKTGVIDAISINHTPYTYEEKTVAFADAPSGSIGLELALPLLWQNLVITGELSASQLWKALSVNALRCLYQEPLKIQVGQRAEFIVFAPQQPWQITPNQLKSLSYNTYWLEKEIKGKILCNY</sequence>
<dbReference type="SUPFAM" id="SSF51338">
    <property type="entry name" value="Composite domain of metallo-dependent hydrolases"/>
    <property type="match status" value="1"/>
</dbReference>
<dbReference type="InterPro" id="IPR032466">
    <property type="entry name" value="Metal_Hydrolase"/>
</dbReference>
<dbReference type="GO" id="GO:0006221">
    <property type="term" value="P:pyrimidine nucleotide biosynthetic process"/>
    <property type="evidence" value="ECO:0007669"/>
    <property type="project" value="UniProtKB-KW"/>
</dbReference>
<dbReference type="InterPro" id="IPR050138">
    <property type="entry name" value="DHOase/Allantoinase_Hydrolase"/>
</dbReference>
<dbReference type="GO" id="GO:0005737">
    <property type="term" value="C:cytoplasm"/>
    <property type="evidence" value="ECO:0007669"/>
    <property type="project" value="TreeGrafter"/>
</dbReference>
<evidence type="ECO:0000259" key="2">
    <source>
        <dbReference type="Pfam" id="PF12890"/>
    </source>
</evidence>
<dbReference type="PANTHER" id="PTHR43668">
    <property type="entry name" value="ALLANTOINASE"/>
    <property type="match status" value="1"/>
</dbReference>
<dbReference type="NCBIfam" id="NF005614">
    <property type="entry name" value="PRK07369.1"/>
    <property type="match status" value="1"/>
</dbReference>
<reference evidence="3 4" key="1">
    <citation type="submission" date="2019-11" db="EMBL/GenBank/DDBJ databases">
        <title>Isolation of a new High Light Tolerant Cyanobacteria.</title>
        <authorList>
            <person name="Dobson Z."/>
            <person name="Vaughn N."/>
            <person name="Vaughn M."/>
            <person name="Fromme P."/>
            <person name="Mazor Y."/>
        </authorList>
    </citation>
    <scope>NUCLEOTIDE SEQUENCE [LARGE SCALE GENOMIC DNA]</scope>
    <source>
        <strain evidence="3 4">0216</strain>
    </source>
</reference>
<dbReference type="GO" id="GO:0046872">
    <property type="term" value="F:metal ion binding"/>
    <property type="evidence" value="ECO:0007669"/>
    <property type="project" value="InterPro"/>
</dbReference>
<keyword evidence="1" id="KW-0665">Pyrimidine biosynthesis</keyword>
<evidence type="ECO:0000313" key="3">
    <source>
        <dbReference type="EMBL" id="MTF40695.1"/>
    </source>
</evidence>
<dbReference type="NCBIfam" id="TIGR00857">
    <property type="entry name" value="pyrC_multi"/>
    <property type="match status" value="1"/>
</dbReference>
<dbReference type="GO" id="GO:0006145">
    <property type="term" value="P:purine nucleobase catabolic process"/>
    <property type="evidence" value="ECO:0007669"/>
    <property type="project" value="TreeGrafter"/>
</dbReference>
<dbReference type="GO" id="GO:0004038">
    <property type="term" value="F:allantoinase activity"/>
    <property type="evidence" value="ECO:0007669"/>
    <property type="project" value="TreeGrafter"/>
</dbReference>
<proteinExistence type="predicted"/>
<dbReference type="EC" id="3.5.2.3" evidence="3"/>
<dbReference type="Gene3D" id="3.20.20.140">
    <property type="entry name" value="Metal-dependent hydrolases"/>
    <property type="match status" value="1"/>
</dbReference>
<dbReference type="RefSeq" id="WP_338324388.1">
    <property type="nucleotide sequence ID" value="NZ_WMIA01000043.1"/>
</dbReference>
<keyword evidence="3" id="KW-0378">Hydrolase</keyword>
<dbReference type="InterPro" id="IPR024403">
    <property type="entry name" value="DHOase_cat"/>
</dbReference>
<protein>
    <submittedName>
        <fullName evidence="3">Dihydroorotase</fullName>
        <ecNumber evidence="3">3.5.2.3</ecNumber>
    </submittedName>
</protein>
<organism evidence="3 4">
    <name type="scientific">Cyanobacterium aponinum 0216</name>
    <dbReference type="NCBI Taxonomy" id="2676140"/>
    <lineage>
        <taxon>Bacteria</taxon>
        <taxon>Bacillati</taxon>
        <taxon>Cyanobacteriota</taxon>
        <taxon>Cyanophyceae</taxon>
        <taxon>Oscillatoriophycideae</taxon>
        <taxon>Chroococcales</taxon>
        <taxon>Geminocystaceae</taxon>
        <taxon>Cyanobacterium</taxon>
    </lineage>
</organism>
<dbReference type="Proteomes" id="UP000437131">
    <property type="component" value="Unassembled WGS sequence"/>
</dbReference>
<dbReference type="SUPFAM" id="SSF51556">
    <property type="entry name" value="Metallo-dependent hydrolases"/>
    <property type="match status" value="1"/>
</dbReference>
<dbReference type="EMBL" id="WMIA01000043">
    <property type="protein sequence ID" value="MTF40695.1"/>
    <property type="molecule type" value="Genomic_DNA"/>
</dbReference>
<evidence type="ECO:0000313" key="4">
    <source>
        <dbReference type="Proteomes" id="UP000437131"/>
    </source>
</evidence>
<dbReference type="CDD" id="cd01317">
    <property type="entry name" value="DHOase_IIa"/>
    <property type="match status" value="1"/>
</dbReference>
<dbReference type="InterPro" id="IPR004722">
    <property type="entry name" value="DHOase"/>
</dbReference>
<name>A0A844H2X8_9CHRO</name>
<dbReference type="Gene3D" id="2.30.40.10">
    <property type="entry name" value="Urease, subunit C, domain 1"/>
    <property type="match status" value="1"/>
</dbReference>
<dbReference type="InterPro" id="IPR011059">
    <property type="entry name" value="Metal-dep_hydrolase_composite"/>
</dbReference>
<dbReference type="PANTHER" id="PTHR43668:SF2">
    <property type="entry name" value="ALLANTOINASE"/>
    <property type="match status" value="1"/>
</dbReference>
<dbReference type="AlphaFoldDB" id="A0A844H2X8"/>